<protein>
    <submittedName>
        <fullName evidence="1">(northern house mosquito) hypothetical protein</fullName>
    </submittedName>
</protein>
<reference evidence="1" key="1">
    <citation type="submission" date="2021-05" db="EMBL/GenBank/DDBJ databases">
        <authorList>
            <person name="Alioto T."/>
            <person name="Alioto T."/>
            <person name="Gomez Garrido J."/>
        </authorList>
    </citation>
    <scope>NUCLEOTIDE SEQUENCE</scope>
</reference>
<dbReference type="EMBL" id="HBUE01140043">
    <property type="protein sequence ID" value="CAG6500334.1"/>
    <property type="molecule type" value="Transcribed_RNA"/>
</dbReference>
<dbReference type="AlphaFoldDB" id="A0A8D8G8F8"/>
<dbReference type="EMBL" id="HBUE01140040">
    <property type="protein sequence ID" value="CAG6500332.1"/>
    <property type="molecule type" value="Transcribed_RNA"/>
</dbReference>
<dbReference type="EMBL" id="HBUE01140046">
    <property type="protein sequence ID" value="CAG6500336.1"/>
    <property type="molecule type" value="Transcribed_RNA"/>
</dbReference>
<dbReference type="EMBL" id="HBUE01140047">
    <property type="protein sequence ID" value="CAG6500337.1"/>
    <property type="molecule type" value="Transcribed_RNA"/>
</dbReference>
<accession>A0A8D8G8F8</accession>
<sequence>MAVFFCRSCYLQMSKPGLPGCQINLGMPDFSSVSQNKDLPFSVPDIDRFCQIFNFMPILNTFLIKKYLIENQIKIVCDFQKGDVNSTFLRSENQLNHLNKTNF</sequence>
<proteinExistence type="predicted"/>
<dbReference type="EMBL" id="HBUE01140041">
    <property type="protein sequence ID" value="CAG6500333.1"/>
    <property type="molecule type" value="Transcribed_RNA"/>
</dbReference>
<name>A0A8D8G8F8_CULPI</name>
<organism evidence="1">
    <name type="scientific">Culex pipiens</name>
    <name type="common">House mosquito</name>
    <dbReference type="NCBI Taxonomy" id="7175"/>
    <lineage>
        <taxon>Eukaryota</taxon>
        <taxon>Metazoa</taxon>
        <taxon>Ecdysozoa</taxon>
        <taxon>Arthropoda</taxon>
        <taxon>Hexapoda</taxon>
        <taxon>Insecta</taxon>
        <taxon>Pterygota</taxon>
        <taxon>Neoptera</taxon>
        <taxon>Endopterygota</taxon>
        <taxon>Diptera</taxon>
        <taxon>Nematocera</taxon>
        <taxon>Culicoidea</taxon>
        <taxon>Culicidae</taxon>
        <taxon>Culicinae</taxon>
        <taxon>Culicini</taxon>
        <taxon>Culex</taxon>
        <taxon>Culex</taxon>
    </lineage>
</organism>
<evidence type="ECO:0000313" key="1">
    <source>
        <dbReference type="EMBL" id="CAG6500337.1"/>
    </source>
</evidence>